<feature type="compositionally biased region" description="Basic and acidic residues" evidence="2">
    <location>
        <begin position="11"/>
        <end position="20"/>
    </location>
</feature>
<gene>
    <name evidence="3" type="primary">sti1</name>
    <name evidence="3" type="ORF">SNEC2469_LOCUS3629</name>
</gene>
<evidence type="ECO:0000313" key="3">
    <source>
        <dbReference type="EMBL" id="CAE7231769.1"/>
    </source>
</evidence>
<feature type="compositionally biased region" description="Acidic residues" evidence="2">
    <location>
        <begin position="494"/>
        <end position="522"/>
    </location>
</feature>
<feature type="region of interest" description="Disordered" evidence="2">
    <location>
        <begin position="1"/>
        <end position="20"/>
    </location>
</feature>
<dbReference type="EMBL" id="CAJNJA010008013">
    <property type="protein sequence ID" value="CAE7231769.1"/>
    <property type="molecule type" value="Genomic_DNA"/>
</dbReference>
<feature type="non-terminal residue" evidence="3">
    <location>
        <position position="1"/>
    </location>
</feature>
<sequence>TPPPVPPGLSEEAHHGPSDVRAAVDRDWNEPDTAHDSQQPAWRCLRCDEVDYESVSWGCWRCRRCGSNHFYNSSSPTRRESEQGTWIYVPRVPRPRQEPDGSSQSSTSTSTTSQATRSLPTTSPTTSARRRGHSEGEQEAWGEGRAESEAATNDPSVDPDSLRVLPKMSRRQRRAAAAAAAPPPGPDSPEGPRSPQVRRSAAAGAPGDHGGPDGEGPEWRDQMLRDLGDLRLKQKAPSIWDSRKGPSQGLRYRSGMPPSPPTWHYSRDDLRAYDRWEKRVKVWEMQVSSYLPPNEAAMNLFVSLKGEAEEELENADLAKINHKNGIEFILSTLRTALKTRAIYQKRKYMHDFEQVSRFSNEGVRAFCNRYHRVERALQACGVDIEPMYDSEARGARLLERLRLSPEQQRMILIGAGHSLHFEAVKEAAQLQFPDHRPVPQVVFTKEFDGHGGQGHNRYVPEARPDPNGKGKDKFSRRPPPKGSGKGHNTLVTEATEDEQEAENPEGGEAEDDDELVPDDGTEDATDLADAVLQAAGVLTVTARRLQGVKLGRKFSGPKASIEERKKRSTCAACGQTGHWKNDDICPMAKPKAQPKAKASGKGTGSSSKVMIVRAEGSQEADLVEDAEIEAEQASFGSYFTTFVCSSVPDKTAHAVSDVLVTRPGDFAGYAVLDTACQKNVCSKGWLERRSAALKKHKLHPKMTEEREGFQFGVGAVQFSKEHAYIPVALDGAQTSCCLFGASVLHENCEIPLLLSLPMIERKLQAVIDFPKGCIHFSVFGIDVPIVKINGHICISICEFPAPCEVWSSLSSALDQGDPDLELVRLPAFPTAWRTVVKHLVTAEMTLIRFMMNTVRLGLRPRSWIAPAAHEQPPRGHCQAVQAPSRVNSKERQPTREFQQMSGTRNPLALRAGSLGRAAILAAAAASAAIGHFFGKTEVGDPTGSGGAKAAPEDKVIPKPPRQGIDPDRPLALTAKERASLVLGAPSEQAPLKLDPREVAKLQTEAEELDKMMAELAARKAELAKASATAKAAPPAAPSVPTIPIDTDEEAEPDYDWALVLDV</sequence>
<name>A0A812KL46_9DINO</name>
<dbReference type="Proteomes" id="UP000601435">
    <property type="component" value="Unassembled WGS sequence"/>
</dbReference>
<protein>
    <submittedName>
        <fullName evidence="3">Sti1 protein</fullName>
    </submittedName>
</protein>
<evidence type="ECO:0000256" key="2">
    <source>
        <dbReference type="SAM" id="MobiDB-lite"/>
    </source>
</evidence>
<feature type="compositionally biased region" description="Low complexity" evidence="2">
    <location>
        <begin position="191"/>
        <end position="206"/>
    </location>
</feature>
<keyword evidence="4" id="KW-1185">Reference proteome</keyword>
<feature type="region of interest" description="Disordered" evidence="2">
    <location>
        <begin position="940"/>
        <end position="968"/>
    </location>
</feature>
<feature type="region of interest" description="Disordered" evidence="2">
    <location>
        <begin position="445"/>
        <end position="522"/>
    </location>
</feature>
<evidence type="ECO:0000256" key="1">
    <source>
        <dbReference type="SAM" id="Coils"/>
    </source>
</evidence>
<feature type="region of interest" description="Disordered" evidence="2">
    <location>
        <begin position="1028"/>
        <end position="1050"/>
    </location>
</feature>
<feature type="region of interest" description="Disordered" evidence="2">
    <location>
        <begin position="235"/>
        <end position="257"/>
    </location>
</feature>
<accession>A0A812KL46</accession>
<feature type="compositionally biased region" description="Low complexity" evidence="2">
    <location>
        <begin position="102"/>
        <end position="127"/>
    </location>
</feature>
<organism evidence="3 4">
    <name type="scientific">Symbiodinium necroappetens</name>
    <dbReference type="NCBI Taxonomy" id="1628268"/>
    <lineage>
        <taxon>Eukaryota</taxon>
        <taxon>Sar</taxon>
        <taxon>Alveolata</taxon>
        <taxon>Dinophyceae</taxon>
        <taxon>Suessiales</taxon>
        <taxon>Symbiodiniaceae</taxon>
        <taxon>Symbiodinium</taxon>
    </lineage>
</organism>
<feature type="compositionally biased region" description="Basic and acidic residues" evidence="2">
    <location>
        <begin position="458"/>
        <end position="475"/>
    </location>
</feature>
<comment type="caution">
    <text evidence="3">The sequence shown here is derived from an EMBL/GenBank/DDBJ whole genome shotgun (WGS) entry which is preliminary data.</text>
</comment>
<proteinExistence type="predicted"/>
<feature type="coiled-coil region" evidence="1">
    <location>
        <begin position="998"/>
        <end position="1028"/>
    </location>
</feature>
<evidence type="ECO:0000313" key="4">
    <source>
        <dbReference type="Proteomes" id="UP000601435"/>
    </source>
</evidence>
<feature type="region of interest" description="Disordered" evidence="2">
    <location>
        <begin position="868"/>
        <end position="901"/>
    </location>
</feature>
<feature type="region of interest" description="Disordered" evidence="2">
    <location>
        <begin position="589"/>
        <end position="608"/>
    </location>
</feature>
<keyword evidence="1" id="KW-0175">Coiled coil</keyword>
<dbReference type="OrthoDB" id="428549at2759"/>
<feature type="region of interest" description="Disordered" evidence="2">
    <location>
        <begin position="71"/>
        <end position="220"/>
    </location>
</feature>
<reference evidence="3" key="1">
    <citation type="submission" date="2021-02" db="EMBL/GenBank/DDBJ databases">
        <authorList>
            <person name="Dougan E. K."/>
            <person name="Rhodes N."/>
            <person name="Thang M."/>
            <person name="Chan C."/>
        </authorList>
    </citation>
    <scope>NUCLEOTIDE SEQUENCE</scope>
</reference>
<dbReference type="AlphaFoldDB" id="A0A812KL46"/>